<keyword evidence="2" id="KW-1185">Reference proteome</keyword>
<evidence type="ECO:0000313" key="1">
    <source>
        <dbReference type="EMBL" id="PTX49398.1"/>
    </source>
</evidence>
<accession>A0A2T6B007</accession>
<proteinExistence type="predicted"/>
<name>A0A2T6B007_9RHOB</name>
<evidence type="ECO:0008006" key="3">
    <source>
        <dbReference type="Google" id="ProtNLM"/>
    </source>
</evidence>
<dbReference type="Gene3D" id="3.30.1360.120">
    <property type="entry name" value="Probable tRNA modification gtpase trme, domain 1"/>
    <property type="match status" value="1"/>
</dbReference>
<dbReference type="InterPro" id="IPR027266">
    <property type="entry name" value="TrmE/GcvT-like"/>
</dbReference>
<dbReference type="OrthoDB" id="7868213at2"/>
<protein>
    <recommendedName>
        <fullName evidence="3">Sarcosine oxidase subunit gamma</fullName>
    </recommendedName>
</protein>
<reference evidence="1 2" key="1">
    <citation type="submission" date="2018-04" db="EMBL/GenBank/DDBJ databases">
        <title>Genomic Encyclopedia of Archaeal and Bacterial Type Strains, Phase II (KMG-II): from individual species to whole genera.</title>
        <authorList>
            <person name="Goeker M."/>
        </authorList>
    </citation>
    <scope>NUCLEOTIDE SEQUENCE [LARGE SCALE GENOMIC DNA]</scope>
    <source>
        <strain evidence="1 2">DSM 21823</strain>
    </source>
</reference>
<dbReference type="Proteomes" id="UP000244224">
    <property type="component" value="Unassembled WGS sequence"/>
</dbReference>
<organism evidence="1 2">
    <name type="scientific">Gemmobacter caeni</name>
    <dbReference type="NCBI Taxonomy" id="589035"/>
    <lineage>
        <taxon>Bacteria</taxon>
        <taxon>Pseudomonadati</taxon>
        <taxon>Pseudomonadota</taxon>
        <taxon>Alphaproteobacteria</taxon>
        <taxon>Rhodobacterales</taxon>
        <taxon>Paracoccaceae</taxon>
        <taxon>Gemmobacter</taxon>
    </lineage>
</organism>
<comment type="caution">
    <text evidence="1">The sequence shown here is derived from an EMBL/GenBank/DDBJ whole genome shotgun (WGS) entry which is preliminary data.</text>
</comment>
<dbReference type="AlphaFoldDB" id="A0A2T6B007"/>
<gene>
    <name evidence="1" type="ORF">C8N34_10745</name>
</gene>
<sequence length="170" mass="17883">MPDRSGFWPAPPAPDARLEGEGLSVRQLPPVPQVMVSGATDRFLAARDLGPAVGLLGQVTPGRYALRLARHRMLVAGVRQDHQTAGWQDGVATTPMTGALAVLEIAGPNGMALFARASAIDPRLSSASAALDFAGVHAALCRVEGALRLHVDRGLVPYLFDWIAATGMAR</sequence>
<evidence type="ECO:0000313" key="2">
    <source>
        <dbReference type="Proteomes" id="UP000244224"/>
    </source>
</evidence>
<dbReference type="SUPFAM" id="SSF103025">
    <property type="entry name" value="Folate-binding domain"/>
    <property type="match status" value="1"/>
</dbReference>
<dbReference type="RefSeq" id="WP_108129060.1">
    <property type="nucleotide sequence ID" value="NZ_QBKP01000007.1"/>
</dbReference>
<dbReference type="EMBL" id="QBKP01000007">
    <property type="protein sequence ID" value="PTX49398.1"/>
    <property type="molecule type" value="Genomic_DNA"/>
</dbReference>